<feature type="transmembrane region" description="Helical" evidence="10">
    <location>
        <begin position="212"/>
        <end position="228"/>
    </location>
</feature>
<dbReference type="AlphaFoldDB" id="A0A9P6LBR3"/>
<evidence type="ECO:0000313" key="11">
    <source>
        <dbReference type="EMBL" id="KAF9791972.1"/>
    </source>
</evidence>
<keyword evidence="5 10" id="KW-1133">Transmembrane helix</keyword>
<feature type="transmembrane region" description="Helical" evidence="10">
    <location>
        <begin position="158"/>
        <end position="182"/>
    </location>
</feature>
<dbReference type="CDD" id="cd14966">
    <property type="entry name" value="7tmD_STE3"/>
    <property type="match status" value="1"/>
</dbReference>
<dbReference type="OrthoDB" id="2874149at2759"/>
<evidence type="ECO:0000256" key="9">
    <source>
        <dbReference type="ARBA" id="ARBA00023224"/>
    </source>
</evidence>
<feature type="transmembrane region" description="Helical" evidence="10">
    <location>
        <begin position="6"/>
        <end position="25"/>
    </location>
</feature>
<evidence type="ECO:0000313" key="12">
    <source>
        <dbReference type="Proteomes" id="UP000736335"/>
    </source>
</evidence>
<dbReference type="EMBL" id="WIUZ02000001">
    <property type="protein sequence ID" value="KAF9791972.1"/>
    <property type="molecule type" value="Genomic_DNA"/>
</dbReference>
<keyword evidence="6" id="KW-0297">G-protein coupled receptor</keyword>
<feature type="transmembrane region" description="Helical" evidence="10">
    <location>
        <begin position="76"/>
        <end position="96"/>
    </location>
</feature>
<keyword evidence="9" id="KW-0807">Transducer</keyword>
<feature type="transmembrane region" description="Helical" evidence="10">
    <location>
        <begin position="37"/>
        <end position="56"/>
    </location>
</feature>
<dbReference type="GO" id="GO:0005886">
    <property type="term" value="C:plasma membrane"/>
    <property type="evidence" value="ECO:0007669"/>
    <property type="project" value="TreeGrafter"/>
</dbReference>
<dbReference type="PANTHER" id="PTHR28097:SF1">
    <property type="entry name" value="PHEROMONE A FACTOR RECEPTOR"/>
    <property type="match status" value="1"/>
</dbReference>
<organism evidence="11 12">
    <name type="scientific">Thelephora terrestris</name>
    <dbReference type="NCBI Taxonomy" id="56493"/>
    <lineage>
        <taxon>Eukaryota</taxon>
        <taxon>Fungi</taxon>
        <taxon>Dikarya</taxon>
        <taxon>Basidiomycota</taxon>
        <taxon>Agaricomycotina</taxon>
        <taxon>Agaricomycetes</taxon>
        <taxon>Thelephorales</taxon>
        <taxon>Thelephoraceae</taxon>
        <taxon>Thelephora</taxon>
    </lineage>
</organism>
<evidence type="ECO:0000256" key="10">
    <source>
        <dbReference type="SAM" id="Phobius"/>
    </source>
</evidence>
<evidence type="ECO:0000256" key="5">
    <source>
        <dbReference type="ARBA" id="ARBA00022989"/>
    </source>
</evidence>
<dbReference type="GO" id="GO:0004932">
    <property type="term" value="F:mating-type factor pheromone receptor activity"/>
    <property type="evidence" value="ECO:0007669"/>
    <property type="project" value="InterPro"/>
</dbReference>
<evidence type="ECO:0000256" key="8">
    <source>
        <dbReference type="ARBA" id="ARBA00023170"/>
    </source>
</evidence>
<proteinExistence type="inferred from homology"/>
<dbReference type="GO" id="GO:0000750">
    <property type="term" value="P:pheromone-dependent signal transduction involved in conjugation with cellular fusion"/>
    <property type="evidence" value="ECO:0007669"/>
    <property type="project" value="TreeGrafter"/>
</dbReference>
<keyword evidence="3" id="KW-0589">Pheromone response</keyword>
<evidence type="ECO:0000256" key="3">
    <source>
        <dbReference type="ARBA" id="ARBA00022507"/>
    </source>
</evidence>
<evidence type="ECO:0000256" key="1">
    <source>
        <dbReference type="ARBA" id="ARBA00004141"/>
    </source>
</evidence>
<keyword evidence="4 10" id="KW-0812">Transmembrane</keyword>
<evidence type="ECO:0000256" key="6">
    <source>
        <dbReference type="ARBA" id="ARBA00023040"/>
    </source>
</evidence>
<comment type="subcellular location">
    <subcellularLocation>
        <location evidence="1">Membrane</location>
        <topology evidence="1">Multi-pass membrane protein</topology>
    </subcellularLocation>
</comment>
<keyword evidence="7 10" id="KW-0472">Membrane</keyword>
<protein>
    <submittedName>
        <fullName evidence="11">GPCR fungal pheromone mating factor</fullName>
    </submittedName>
</protein>
<comment type="caution">
    <text evidence="11">The sequence shown here is derived from an EMBL/GenBank/DDBJ whole genome shotgun (WGS) entry which is preliminary data.</text>
</comment>
<gene>
    <name evidence="11" type="ORF">BJ322DRAFT_5440</name>
</gene>
<dbReference type="InterPro" id="IPR001499">
    <property type="entry name" value="GPCR_STE3"/>
</dbReference>
<keyword evidence="8" id="KW-0675">Receptor</keyword>
<dbReference type="PRINTS" id="PR00899">
    <property type="entry name" value="GPCRSTE3"/>
</dbReference>
<feature type="transmembrane region" description="Helical" evidence="10">
    <location>
        <begin position="117"/>
        <end position="138"/>
    </location>
</feature>
<accession>A0A9P6LBR3</accession>
<evidence type="ECO:0000256" key="7">
    <source>
        <dbReference type="ARBA" id="ARBA00023136"/>
    </source>
</evidence>
<comment type="similarity">
    <text evidence="2">Belongs to the G-protein coupled receptor 4 family.</text>
</comment>
<evidence type="ECO:0000256" key="2">
    <source>
        <dbReference type="ARBA" id="ARBA00011085"/>
    </source>
</evidence>
<keyword evidence="12" id="KW-1185">Reference proteome</keyword>
<reference evidence="11" key="1">
    <citation type="journal article" date="2020" name="Nat. Commun.">
        <title>Large-scale genome sequencing of mycorrhizal fungi provides insights into the early evolution of symbiotic traits.</title>
        <authorList>
            <person name="Miyauchi S."/>
            <person name="Kiss E."/>
            <person name="Kuo A."/>
            <person name="Drula E."/>
            <person name="Kohler A."/>
            <person name="Sanchez-Garcia M."/>
            <person name="Morin E."/>
            <person name="Andreopoulos B."/>
            <person name="Barry K.W."/>
            <person name="Bonito G."/>
            <person name="Buee M."/>
            <person name="Carver A."/>
            <person name="Chen C."/>
            <person name="Cichocki N."/>
            <person name="Clum A."/>
            <person name="Culley D."/>
            <person name="Crous P.W."/>
            <person name="Fauchery L."/>
            <person name="Girlanda M."/>
            <person name="Hayes R.D."/>
            <person name="Keri Z."/>
            <person name="LaButti K."/>
            <person name="Lipzen A."/>
            <person name="Lombard V."/>
            <person name="Magnuson J."/>
            <person name="Maillard F."/>
            <person name="Murat C."/>
            <person name="Nolan M."/>
            <person name="Ohm R.A."/>
            <person name="Pangilinan J."/>
            <person name="Pereira M.F."/>
            <person name="Perotto S."/>
            <person name="Peter M."/>
            <person name="Pfister S."/>
            <person name="Riley R."/>
            <person name="Sitrit Y."/>
            <person name="Stielow J.B."/>
            <person name="Szollosi G."/>
            <person name="Zifcakova L."/>
            <person name="Stursova M."/>
            <person name="Spatafora J.W."/>
            <person name="Tedersoo L."/>
            <person name="Vaario L.M."/>
            <person name="Yamada A."/>
            <person name="Yan M."/>
            <person name="Wang P."/>
            <person name="Xu J."/>
            <person name="Bruns T."/>
            <person name="Baldrian P."/>
            <person name="Vilgalys R."/>
            <person name="Dunand C."/>
            <person name="Henrissat B."/>
            <person name="Grigoriev I.V."/>
            <person name="Hibbett D."/>
            <person name="Nagy L.G."/>
            <person name="Martin F.M."/>
        </authorList>
    </citation>
    <scope>NUCLEOTIDE SEQUENCE</scope>
    <source>
        <strain evidence="11">UH-Tt-Lm1</strain>
    </source>
</reference>
<name>A0A9P6LBR3_9AGAM</name>
<dbReference type="Proteomes" id="UP000736335">
    <property type="component" value="Unassembled WGS sequence"/>
</dbReference>
<evidence type="ECO:0000256" key="4">
    <source>
        <dbReference type="ARBA" id="ARBA00022692"/>
    </source>
</evidence>
<sequence length="329" mass="36381">MTAVNHLFTVCALFAFTSASVPLTWHLTEASSWNAGTCLFIFWSGLSSLVWFVNSIVWDGNIVNWTPAWCDVSTRIAIAAVVGIPASMLAIQRRIYYMVRTSSSNETVNQRRRALAIDLLIGLALPILNMILSVIVQGHRFDILEDVGCYPAIVNTSLTYFLVTLWPIFIGIAALVFTALNLSYARNHRHSLDSWLECTPSQLLTFSSYRRLVILGFSAFVLSFWLSVQDLALQITAGSVAWPGWTVVHADFGRVDQVPRGIWAAGGKDSGLAVELRRWVSVWCALSAFALLGTTREAGERYRAFGRMILRAVGGKSDQRGDGSGDIKR</sequence>
<dbReference type="PANTHER" id="PTHR28097">
    <property type="entry name" value="PHEROMONE A FACTOR RECEPTOR"/>
    <property type="match status" value="1"/>
</dbReference>
<dbReference type="Pfam" id="PF02076">
    <property type="entry name" value="STE3"/>
    <property type="match status" value="1"/>
</dbReference>
<reference evidence="11" key="2">
    <citation type="submission" date="2020-11" db="EMBL/GenBank/DDBJ databases">
        <authorList>
            <consortium name="DOE Joint Genome Institute"/>
            <person name="Kuo A."/>
            <person name="Miyauchi S."/>
            <person name="Kiss E."/>
            <person name="Drula E."/>
            <person name="Kohler A."/>
            <person name="Sanchez-Garcia M."/>
            <person name="Andreopoulos B."/>
            <person name="Barry K.W."/>
            <person name="Bonito G."/>
            <person name="Buee M."/>
            <person name="Carver A."/>
            <person name="Chen C."/>
            <person name="Cichocki N."/>
            <person name="Clum A."/>
            <person name="Culley D."/>
            <person name="Crous P.W."/>
            <person name="Fauchery L."/>
            <person name="Girlanda M."/>
            <person name="Hayes R."/>
            <person name="Keri Z."/>
            <person name="Labutti K."/>
            <person name="Lipzen A."/>
            <person name="Lombard V."/>
            <person name="Magnuson J."/>
            <person name="Maillard F."/>
            <person name="Morin E."/>
            <person name="Murat C."/>
            <person name="Nolan M."/>
            <person name="Ohm R."/>
            <person name="Pangilinan J."/>
            <person name="Pereira M."/>
            <person name="Perotto S."/>
            <person name="Peter M."/>
            <person name="Riley R."/>
            <person name="Sitrit Y."/>
            <person name="Stielow B."/>
            <person name="Szollosi G."/>
            <person name="Zifcakova L."/>
            <person name="Stursova M."/>
            <person name="Spatafora J.W."/>
            <person name="Tedersoo L."/>
            <person name="Vaario L.-M."/>
            <person name="Yamada A."/>
            <person name="Yan M."/>
            <person name="Wang P."/>
            <person name="Xu J."/>
            <person name="Bruns T."/>
            <person name="Baldrian P."/>
            <person name="Vilgalys R."/>
            <person name="Henrissat B."/>
            <person name="Grigoriev I.V."/>
            <person name="Hibbett D."/>
            <person name="Nagy L.G."/>
            <person name="Martin F.M."/>
        </authorList>
    </citation>
    <scope>NUCLEOTIDE SEQUENCE</scope>
    <source>
        <strain evidence="11">UH-Tt-Lm1</strain>
    </source>
</reference>